<evidence type="ECO:0000256" key="2">
    <source>
        <dbReference type="ARBA" id="ARBA00022485"/>
    </source>
</evidence>
<dbReference type="PROSITE" id="PS51379">
    <property type="entry name" value="4FE4S_FER_2"/>
    <property type="match status" value="2"/>
</dbReference>
<dbReference type="Gene3D" id="3.30.70.20">
    <property type="match status" value="2"/>
</dbReference>
<dbReference type="OrthoDB" id="9789030at2"/>
<dbReference type="GO" id="GO:0046872">
    <property type="term" value="F:metal ion binding"/>
    <property type="evidence" value="ECO:0007669"/>
    <property type="project" value="UniProtKB-KW"/>
</dbReference>
<keyword evidence="6" id="KW-0411">Iron-sulfur</keyword>
<evidence type="ECO:0000313" key="9">
    <source>
        <dbReference type="Proteomes" id="UP000324298"/>
    </source>
</evidence>
<keyword evidence="5" id="KW-0408">Iron</keyword>
<dbReference type="PANTHER" id="PTHR42859:SF10">
    <property type="entry name" value="DIMETHYLSULFOXIDE REDUCTASE CHAIN B"/>
    <property type="match status" value="1"/>
</dbReference>
<keyword evidence="9" id="KW-1185">Reference proteome</keyword>
<evidence type="ECO:0000259" key="7">
    <source>
        <dbReference type="PROSITE" id="PS51379"/>
    </source>
</evidence>
<dbReference type="Pfam" id="PF13247">
    <property type="entry name" value="Fer4_11"/>
    <property type="match status" value="1"/>
</dbReference>
<reference evidence="8 9" key="1">
    <citation type="submission" date="2019-04" db="EMBL/GenBank/DDBJ databases">
        <title>Geobacter ruber sp. nov., ferric-reducing bacteria isolated from paddy soil.</title>
        <authorList>
            <person name="Xu Z."/>
            <person name="Masuda Y."/>
            <person name="Itoh H."/>
            <person name="Senoo K."/>
        </authorList>
    </citation>
    <scope>NUCLEOTIDE SEQUENCE [LARGE SCALE GENOMIC DNA]</scope>
    <source>
        <strain evidence="8 9">Red88</strain>
    </source>
</reference>
<keyword evidence="4" id="KW-0249">Electron transport</keyword>
<name>A0A5A9X6H2_9BACT</name>
<dbReference type="CDD" id="cd10554">
    <property type="entry name" value="HycB_like"/>
    <property type="match status" value="1"/>
</dbReference>
<keyword evidence="2" id="KW-0004">4Fe-4S</keyword>
<proteinExistence type="predicted"/>
<evidence type="ECO:0000256" key="3">
    <source>
        <dbReference type="ARBA" id="ARBA00022723"/>
    </source>
</evidence>
<dbReference type="PANTHER" id="PTHR42859">
    <property type="entry name" value="OXIDOREDUCTASE"/>
    <property type="match status" value="1"/>
</dbReference>
<feature type="domain" description="4Fe-4S ferredoxin-type" evidence="7">
    <location>
        <begin position="87"/>
        <end position="116"/>
    </location>
</feature>
<dbReference type="InterPro" id="IPR017896">
    <property type="entry name" value="4Fe4S_Fe-S-bd"/>
</dbReference>
<gene>
    <name evidence="8" type="ORF">ET418_15000</name>
</gene>
<dbReference type="RefSeq" id="WP_149308939.1">
    <property type="nucleotide sequence ID" value="NZ_SRSD01000010.1"/>
</dbReference>
<feature type="domain" description="4Fe-4S ferredoxin-type" evidence="7">
    <location>
        <begin position="8"/>
        <end position="37"/>
    </location>
</feature>
<dbReference type="SUPFAM" id="SSF54862">
    <property type="entry name" value="4Fe-4S ferredoxins"/>
    <property type="match status" value="1"/>
</dbReference>
<evidence type="ECO:0000313" key="8">
    <source>
        <dbReference type="EMBL" id="KAA0888687.1"/>
    </source>
</evidence>
<dbReference type="PROSITE" id="PS00198">
    <property type="entry name" value="4FE4S_FER_1"/>
    <property type="match status" value="1"/>
</dbReference>
<keyword evidence="3" id="KW-0479">Metal-binding</keyword>
<comment type="caution">
    <text evidence="8">The sequence shown here is derived from an EMBL/GenBank/DDBJ whole genome shotgun (WGS) entry which is preliminary data.</text>
</comment>
<evidence type="ECO:0000256" key="6">
    <source>
        <dbReference type="ARBA" id="ARBA00023014"/>
    </source>
</evidence>
<dbReference type="InterPro" id="IPR050294">
    <property type="entry name" value="RnfB_subfamily"/>
</dbReference>
<evidence type="ECO:0000256" key="1">
    <source>
        <dbReference type="ARBA" id="ARBA00022448"/>
    </source>
</evidence>
<accession>A0A5A9X6H2</accession>
<dbReference type="InterPro" id="IPR017900">
    <property type="entry name" value="4Fe4S_Fe_S_CS"/>
</dbReference>
<sequence length="189" mass="20328">MKKKQRENAIVFSDPEKCLGCHSCELSCAVAHSGSDLHTAAIQGLTLRPRTSVVAAAGVTMPVQCRQCEDAPCAFACPTGSIQQEDGMVVIREKSCVGCKVCVMVCPFGAISVKPEADTAPEGRTNRGVARKCDLCAHTGRELPACMEACPTKAISLIDLDELRRSLVEARVAELAKSHRYLTQRKVKP</sequence>
<dbReference type="GO" id="GO:0051539">
    <property type="term" value="F:4 iron, 4 sulfur cluster binding"/>
    <property type="evidence" value="ECO:0007669"/>
    <property type="project" value="UniProtKB-KW"/>
</dbReference>
<protein>
    <submittedName>
        <fullName evidence="8">4Fe-4S dicluster domain-containing protein</fullName>
    </submittedName>
</protein>
<evidence type="ECO:0000256" key="4">
    <source>
        <dbReference type="ARBA" id="ARBA00022982"/>
    </source>
</evidence>
<organism evidence="8 9">
    <name type="scientific">Oryzomonas rubra</name>
    <dbReference type="NCBI Taxonomy" id="2509454"/>
    <lineage>
        <taxon>Bacteria</taxon>
        <taxon>Pseudomonadati</taxon>
        <taxon>Thermodesulfobacteriota</taxon>
        <taxon>Desulfuromonadia</taxon>
        <taxon>Geobacterales</taxon>
        <taxon>Geobacteraceae</taxon>
        <taxon>Oryzomonas</taxon>
    </lineage>
</organism>
<keyword evidence="1" id="KW-0813">Transport</keyword>
<dbReference type="EMBL" id="SRSD01000010">
    <property type="protein sequence ID" value="KAA0888687.1"/>
    <property type="molecule type" value="Genomic_DNA"/>
</dbReference>
<dbReference type="Proteomes" id="UP000324298">
    <property type="component" value="Unassembled WGS sequence"/>
</dbReference>
<dbReference type="AlphaFoldDB" id="A0A5A9X6H2"/>
<evidence type="ECO:0000256" key="5">
    <source>
        <dbReference type="ARBA" id="ARBA00023004"/>
    </source>
</evidence>